<dbReference type="Proteomes" id="UP000001410">
    <property type="component" value="Chromosome"/>
</dbReference>
<name>A0A0H2V9Q4_ECOL6</name>
<dbReference type="KEGG" id="ecc:c2435"/>
<gene>
    <name evidence="1" type="ordered locus">c2435</name>
</gene>
<dbReference type="HOGENOM" id="CLU_2449920_0_0_6"/>
<evidence type="ECO:0000313" key="1">
    <source>
        <dbReference type="EMBL" id="AAN80894.1"/>
    </source>
</evidence>
<proteinExistence type="predicted"/>
<keyword evidence="2" id="KW-1185">Reference proteome</keyword>
<reference evidence="1 2" key="1">
    <citation type="journal article" date="2002" name="Proc. Natl. Acad. Sci. U.S.A.">
        <title>Extensive mosaic structure revealed by the complete genome sequence of uropathogenic Escherichia coli.</title>
        <authorList>
            <person name="Welch R.A."/>
            <person name="Burland V."/>
            <person name="Plunkett G.III."/>
            <person name="Redford P."/>
            <person name="Roesch P."/>
            <person name="Rasko D."/>
            <person name="Buckles E.L."/>
            <person name="Liou S.R."/>
            <person name="Boutin A."/>
            <person name="Hackett J."/>
            <person name="Stroud D."/>
            <person name="Mayhew G.F."/>
            <person name="Rose D.J."/>
            <person name="Zhou S."/>
            <person name="Schwartz D.C."/>
            <person name="Perna N.T."/>
            <person name="Mobley H.L."/>
            <person name="Donnenberg M.S."/>
            <person name="Blattner F.R."/>
        </authorList>
    </citation>
    <scope>NUCLEOTIDE SEQUENCE [LARGE SCALE GENOMIC DNA]</scope>
    <source>
        <strain evidence="2">CFT073 / ATCC 700928 / UPEC</strain>
    </source>
</reference>
<dbReference type="AlphaFoldDB" id="A0A0H2V9Q4"/>
<organism evidence="1 2">
    <name type="scientific">Escherichia coli O6:H1 (strain CFT073 / ATCC 700928 / UPEC)</name>
    <dbReference type="NCBI Taxonomy" id="199310"/>
    <lineage>
        <taxon>Bacteria</taxon>
        <taxon>Pseudomonadati</taxon>
        <taxon>Pseudomonadota</taxon>
        <taxon>Gammaproteobacteria</taxon>
        <taxon>Enterobacterales</taxon>
        <taxon>Enterobacteriaceae</taxon>
        <taxon>Escherichia</taxon>
    </lineage>
</organism>
<evidence type="ECO:0000313" key="2">
    <source>
        <dbReference type="Proteomes" id="UP000001410"/>
    </source>
</evidence>
<accession>A0A0H2V9Q4</accession>
<dbReference type="EMBL" id="AE014075">
    <property type="protein sequence ID" value="AAN80894.1"/>
    <property type="molecule type" value="Genomic_DNA"/>
</dbReference>
<sequence length="89" mass="10339">MRLLGRMAITVDGESRQAFFVYLADGGERPVVQKLDLVRNFPRAEPHTGQLLTQLLIVSWHLLRDDKRANPLAKQRVRRGDHRAILHFR</sequence>
<protein>
    <submittedName>
        <fullName evidence="1">Uncharacterized protein</fullName>
    </submittedName>
</protein>